<dbReference type="GO" id="GO:0006644">
    <property type="term" value="P:phospholipid metabolic process"/>
    <property type="evidence" value="ECO:0007669"/>
    <property type="project" value="TreeGrafter"/>
</dbReference>
<dbReference type="PANTHER" id="PTHR46320">
    <property type="entry name" value="GLYCEROPHOSPHODIESTER PHOSPHODIESTERASE 1"/>
    <property type="match status" value="1"/>
</dbReference>
<accession>A0A2T5YG01</accession>
<dbReference type="Proteomes" id="UP000244225">
    <property type="component" value="Unassembled WGS sequence"/>
</dbReference>
<dbReference type="InterPro" id="IPR017946">
    <property type="entry name" value="PLC-like_Pdiesterase_TIM-brl"/>
</dbReference>
<name>A0A2T5YG01_9BACT</name>
<dbReference type="InterPro" id="IPR032160">
    <property type="entry name" value="DUF4996"/>
</dbReference>
<dbReference type="CDD" id="cd08566">
    <property type="entry name" value="GDPD_AtGDE_like"/>
    <property type="match status" value="1"/>
</dbReference>
<evidence type="ECO:0000259" key="2">
    <source>
        <dbReference type="PROSITE" id="PS51704"/>
    </source>
</evidence>
<dbReference type="Gene3D" id="3.20.20.190">
    <property type="entry name" value="Phosphatidylinositol (PI) phosphodiesterase"/>
    <property type="match status" value="1"/>
</dbReference>
<dbReference type="InterPro" id="IPR030395">
    <property type="entry name" value="GP_PDE_dom"/>
</dbReference>
<dbReference type="GO" id="GO:0005886">
    <property type="term" value="C:plasma membrane"/>
    <property type="evidence" value="ECO:0007669"/>
    <property type="project" value="TreeGrafter"/>
</dbReference>
<dbReference type="Pfam" id="PF03009">
    <property type="entry name" value="GDPD"/>
    <property type="match status" value="1"/>
</dbReference>
<dbReference type="GO" id="GO:0070291">
    <property type="term" value="P:N-acylethanolamine metabolic process"/>
    <property type="evidence" value="ECO:0007669"/>
    <property type="project" value="TreeGrafter"/>
</dbReference>
<reference evidence="3 4" key="1">
    <citation type="submission" date="2018-04" db="EMBL/GenBank/DDBJ databases">
        <title>Genomic Encyclopedia of Archaeal and Bacterial Type Strains, Phase II (KMG-II): from individual species to whole genera.</title>
        <authorList>
            <person name="Goeker M."/>
        </authorList>
    </citation>
    <scope>NUCLEOTIDE SEQUENCE [LARGE SCALE GENOMIC DNA]</scope>
    <source>
        <strain evidence="3 4">DSM 100162</strain>
    </source>
</reference>
<comment type="caution">
    <text evidence="3">The sequence shown here is derived from an EMBL/GenBank/DDBJ whole genome shotgun (WGS) entry which is preliminary data.</text>
</comment>
<dbReference type="GO" id="GO:0008889">
    <property type="term" value="F:glycerophosphodiester phosphodiesterase activity"/>
    <property type="evidence" value="ECO:0007669"/>
    <property type="project" value="TreeGrafter"/>
</dbReference>
<feature type="chain" id="PRO_5015469928" evidence="1">
    <location>
        <begin position="21"/>
        <end position="298"/>
    </location>
</feature>
<dbReference type="OrthoDB" id="384721at2"/>
<keyword evidence="4" id="KW-1185">Reference proteome</keyword>
<dbReference type="EMBL" id="QBKI01000006">
    <property type="protein sequence ID" value="PTX18216.1"/>
    <property type="molecule type" value="Genomic_DNA"/>
</dbReference>
<keyword evidence="1" id="KW-0732">Signal</keyword>
<dbReference type="PROSITE" id="PS51704">
    <property type="entry name" value="GP_PDE"/>
    <property type="match status" value="1"/>
</dbReference>
<evidence type="ECO:0000256" key="1">
    <source>
        <dbReference type="SAM" id="SignalP"/>
    </source>
</evidence>
<sequence>MKQKLLLFLWLTLSLQVAQAQGRLAQITDALRTPDSDKVLVVAHRGDWRNAPENSLLAIELSIAMGVDMVELDVQRTKDGQLVLLHDKTLDRTTNGQGKVADWTLDSLRTLSLRNGLGRVTQHKLPTLEEAMLLARGKVLVNLDKCYDFFPEVYRVLEETGTVHQVVMKGSHPYEKVKADFGPLLDKIFYMPIVNLDKPDAEQIIGEFQRKLKPVAFELVFTTESSRLLGQFDRIRRKGSRVWVNSLWASLNAGHDDDLSETDEEASFGWIVGKGANMIQTDRPQALLEYLEKRNLRF</sequence>
<evidence type="ECO:0000313" key="3">
    <source>
        <dbReference type="EMBL" id="PTX18216.1"/>
    </source>
</evidence>
<dbReference type="GO" id="GO:0006580">
    <property type="term" value="P:ethanolamine metabolic process"/>
    <property type="evidence" value="ECO:0007669"/>
    <property type="project" value="TreeGrafter"/>
</dbReference>
<dbReference type="AlphaFoldDB" id="A0A2T5YG01"/>
<organism evidence="3 4">
    <name type="scientific">Pontibacter mucosus</name>
    <dbReference type="NCBI Taxonomy" id="1649266"/>
    <lineage>
        <taxon>Bacteria</taxon>
        <taxon>Pseudomonadati</taxon>
        <taxon>Bacteroidota</taxon>
        <taxon>Cytophagia</taxon>
        <taxon>Cytophagales</taxon>
        <taxon>Hymenobacteraceae</taxon>
        <taxon>Pontibacter</taxon>
    </lineage>
</organism>
<gene>
    <name evidence="3" type="ORF">C8N40_10615</name>
</gene>
<feature type="domain" description="GP-PDE" evidence="2">
    <location>
        <begin position="39"/>
        <end position="291"/>
    </location>
</feature>
<dbReference type="Pfam" id="PF16387">
    <property type="entry name" value="DUF4996"/>
    <property type="match status" value="1"/>
</dbReference>
<dbReference type="PANTHER" id="PTHR46320:SF1">
    <property type="entry name" value="GLYCEROPHOSPHODIESTER PHOSPHODIESTERASE 1"/>
    <property type="match status" value="1"/>
</dbReference>
<dbReference type="RefSeq" id="WP_108212102.1">
    <property type="nucleotide sequence ID" value="NZ_QBKI01000006.1"/>
</dbReference>
<protein>
    <submittedName>
        <fullName evidence="3">Glycerophosphoryl diester phosphodiesterase</fullName>
    </submittedName>
</protein>
<proteinExistence type="predicted"/>
<feature type="signal peptide" evidence="1">
    <location>
        <begin position="1"/>
        <end position="20"/>
    </location>
</feature>
<evidence type="ECO:0000313" key="4">
    <source>
        <dbReference type="Proteomes" id="UP000244225"/>
    </source>
</evidence>
<dbReference type="SUPFAM" id="SSF51695">
    <property type="entry name" value="PLC-like phosphodiesterases"/>
    <property type="match status" value="1"/>
</dbReference>